<evidence type="ECO:0000256" key="3">
    <source>
        <dbReference type="ARBA" id="ARBA00022801"/>
    </source>
</evidence>
<dbReference type="InterPro" id="IPR000801">
    <property type="entry name" value="Esterase-like"/>
</dbReference>
<gene>
    <name evidence="8" type="primary">fghA</name>
    <name evidence="8" type="ORF">F5I99_12165</name>
</gene>
<comment type="similarity">
    <text evidence="1 7">Belongs to the esterase D family.</text>
</comment>
<dbReference type="RefSeq" id="WP_151056370.1">
    <property type="nucleotide sequence ID" value="NZ_CP044222.1"/>
</dbReference>
<dbReference type="NCBIfam" id="TIGR02821">
    <property type="entry name" value="fghA_ester_D"/>
    <property type="match status" value="1"/>
</dbReference>
<dbReference type="Proteomes" id="UP000325606">
    <property type="component" value="Chromosome"/>
</dbReference>
<feature type="active site" description="Charge relay system" evidence="6">
    <location>
        <position position="155"/>
    </location>
</feature>
<organism evidence="8 9">
    <name type="scientific">Nitrincola iocasae</name>
    <dbReference type="NCBI Taxonomy" id="2614693"/>
    <lineage>
        <taxon>Bacteria</taxon>
        <taxon>Pseudomonadati</taxon>
        <taxon>Pseudomonadota</taxon>
        <taxon>Gammaproteobacteria</taxon>
        <taxon>Oceanospirillales</taxon>
        <taxon>Oceanospirillaceae</taxon>
        <taxon>Nitrincola</taxon>
    </lineage>
</organism>
<evidence type="ECO:0000256" key="4">
    <source>
        <dbReference type="ARBA" id="ARBA00047590"/>
    </source>
</evidence>
<sequence length="287" mass="31667">MTDRLDESLELLSSVVCFGGQQNQYQHRSAVLDCTMQFSVFLPPQAEQHPVPALYWLSGLTCTDQNFATKAGAQRVAAELGMALIMPDTSPRGEGVPDDEAGAYDFGLGAGFYVNATEVPWATHYRMYDYILTELPELLESAMPLTELRAISGHSMGGHGALMLALRNAGRFVSASAFSPIVNPCECPWGQKAFSGYLGSDETSWKAYDSVELIRSGATPLPLLVDQGTADNFLDEQLKTDRLITACEVMNFSAEIRYQPGYDHSYYFIASFIESHLRFHAKHLGLR</sequence>
<evidence type="ECO:0000256" key="5">
    <source>
        <dbReference type="NCBIfam" id="TIGR02821"/>
    </source>
</evidence>
<feature type="active site" description="Charge relay system" evidence="6">
    <location>
        <position position="264"/>
    </location>
</feature>
<comment type="function">
    <text evidence="7">Serine hydrolase involved in the detoxification of formaldehyde.</text>
</comment>
<dbReference type="PANTHER" id="PTHR10061:SF1">
    <property type="entry name" value="S-FORMYLGLUTATHIONE HYDROLASE YEIG"/>
    <property type="match status" value="1"/>
</dbReference>
<evidence type="ECO:0000256" key="7">
    <source>
        <dbReference type="RuleBase" id="RU363068"/>
    </source>
</evidence>
<dbReference type="GO" id="GO:0018738">
    <property type="term" value="F:S-formylglutathione hydrolase activity"/>
    <property type="evidence" value="ECO:0007669"/>
    <property type="project" value="UniProtKB-UniRule"/>
</dbReference>
<accession>A0A5J6LEZ8</accession>
<dbReference type="AlphaFoldDB" id="A0A5J6LEZ8"/>
<comment type="catalytic activity">
    <reaction evidence="4 7">
        <text>S-formylglutathione + H2O = formate + glutathione + H(+)</text>
        <dbReference type="Rhea" id="RHEA:14961"/>
        <dbReference type="ChEBI" id="CHEBI:15377"/>
        <dbReference type="ChEBI" id="CHEBI:15378"/>
        <dbReference type="ChEBI" id="CHEBI:15740"/>
        <dbReference type="ChEBI" id="CHEBI:57688"/>
        <dbReference type="ChEBI" id="CHEBI:57925"/>
        <dbReference type="EC" id="3.1.2.12"/>
    </reaction>
</comment>
<name>A0A5J6LEZ8_9GAMM</name>
<dbReference type="InterPro" id="IPR014186">
    <property type="entry name" value="S-formylglutathione_hydrol"/>
</dbReference>
<evidence type="ECO:0000256" key="6">
    <source>
        <dbReference type="PIRSR" id="PIRSR614186-1"/>
    </source>
</evidence>
<dbReference type="KEGG" id="nik:F5I99_12165"/>
<evidence type="ECO:0000256" key="1">
    <source>
        <dbReference type="ARBA" id="ARBA00005622"/>
    </source>
</evidence>
<evidence type="ECO:0000313" key="9">
    <source>
        <dbReference type="Proteomes" id="UP000325606"/>
    </source>
</evidence>
<keyword evidence="2 7" id="KW-0719">Serine esterase</keyword>
<dbReference type="EMBL" id="CP044222">
    <property type="protein sequence ID" value="QEW07199.1"/>
    <property type="molecule type" value="Genomic_DNA"/>
</dbReference>
<reference evidence="8 9" key="1">
    <citation type="submission" date="2019-09" db="EMBL/GenBank/DDBJ databases">
        <title>Nitrincola iocasae sp. nov., a bacterium isolated from the sediment collected at a cold seep field in South China Sea.</title>
        <authorList>
            <person name="Zhang H."/>
            <person name="Wang H."/>
            <person name="Li C."/>
        </authorList>
    </citation>
    <scope>NUCLEOTIDE SEQUENCE [LARGE SCALE GENOMIC DNA]</scope>
    <source>
        <strain evidence="8 9">KXZD1103</strain>
    </source>
</reference>
<dbReference type="InterPro" id="IPR029058">
    <property type="entry name" value="AB_hydrolase_fold"/>
</dbReference>
<dbReference type="GO" id="GO:0052689">
    <property type="term" value="F:carboxylic ester hydrolase activity"/>
    <property type="evidence" value="ECO:0007669"/>
    <property type="project" value="UniProtKB-KW"/>
</dbReference>
<keyword evidence="3 7" id="KW-0378">Hydrolase</keyword>
<feature type="active site" description="Charge relay system" evidence="6">
    <location>
        <position position="231"/>
    </location>
</feature>
<dbReference type="GO" id="GO:0005829">
    <property type="term" value="C:cytosol"/>
    <property type="evidence" value="ECO:0007669"/>
    <property type="project" value="TreeGrafter"/>
</dbReference>
<dbReference type="PANTHER" id="PTHR10061">
    <property type="entry name" value="S-FORMYLGLUTATHIONE HYDROLASE"/>
    <property type="match status" value="1"/>
</dbReference>
<dbReference type="SUPFAM" id="SSF53474">
    <property type="entry name" value="alpha/beta-Hydrolases"/>
    <property type="match status" value="1"/>
</dbReference>
<evidence type="ECO:0000313" key="8">
    <source>
        <dbReference type="EMBL" id="QEW07199.1"/>
    </source>
</evidence>
<dbReference type="EC" id="3.1.2.12" evidence="5 7"/>
<dbReference type="GO" id="GO:0046294">
    <property type="term" value="P:formaldehyde catabolic process"/>
    <property type="evidence" value="ECO:0007669"/>
    <property type="project" value="InterPro"/>
</dbReference>
<dbReference type="FunFam" id="3.40.50.1820:FF:000002">
    <property type="entry name" value="S-formylglutathione hydrolase"/>
    <property type="match status" value="1"/>
</dbReference>
<protein>
    <recommendedName>
        <fullName evidence="5 7">S-formylglutathione hydrolase</fullName>
        <ecNumber evidence="5 7">3.1.2.12</ecNumber>
    </recommendedName>
</protein>
<dbReference type="Gene3D" id="3.40.50.1820">
    <property type="entry name" value="alpha/beta hydrolase"/>
    <property type="match status" value="1"/>
</dbReference>
<dbReference type="Pfam" id="PF00756">
    <property type="entry name" value="Esterase"/>
    <property type="match status" value="1"/>
</dbReference>
<keyword evidence="9" id="KW-1185">Reference proteome</keyword>
<proteinExistence type="inferred from homology"/>
<evidence type="ECO:0000256" key="2">
    <source>
        <dbReference type="ARBA" id="ARBA00022487"/>
    </source>
</evidence>